<proteinExistence type="predicted"/>
<feature type="transmembrane region" description="Helical" evidence="1">
    <location>
        <begin position="92"/>
        <end position="114"/>
    </location>
</feature>
<dbReference type="EMBL" id="BMJI01000013">
    <property type="protein sequence ID" value="GGC93884.1"/>
    <property type="molecule type" value="Genomic_DNA"/>
</dbReference>
<dbReference type="Proteomes" id="UP000597761">
    <property type="component" value="Unassembled WGS sequence"/>
</dbReference>
<organism evidence="2 3">
    <name type="scientific">Tersicoccus solisilvae</name>
    <dbReference type="NCBI Taxonomy" id="1882339"/>
    <lineage>
        <taxon>Bacteria</taxon>
        <taxon>Bacillati</taxon>
        <taxon>Actinomycetota</taxon>
        <taxon>Actinomycetes</taxon>
        <taxon>Micrococcales</taxon>
        <taxon>Micrococcaceae</taxon>
        <taxon>Tersicoccus</taxon>
    </lineage>
</organism>
<keyword evidence="1" id="KW-1133">Transmembrane helix</keyword>
<name>A0ABQ1P9M4_9MICC</name>
<feature type="transmembrane region" description="Helical" evidence="1">
    <location>
        <begin position="121"/>
        <end position="141"/>
    </location>
</feature>
<evidence type="ECO:0000313" key="3">
    <source>
        <dbReference type="Proteomes" id="UP000597761"/>
    </source>
</evidence>
<feature type="transmembrane region" description="Helical" evidence="1">
    <location>
        <begin position="27"/>
        <end position="49"/>
    </location>
</feature>
<gene>
    <name evidence="2" type="ORF">GCM10011512_21140</name>
</gene>
<sequence>MALVISIVATAGMFTEGDPLSALARAVSSVPVVAGASLLLVGIASAIYLVAQRRLLWLIVGIPCSAVLLLVVLVVIGLALGPGLDGLILPAMFAPIVILLGGTLTVLMSLGLLLPGRARTPVTVVGVVFIGASVVCGFFALQS</sequence>
<reference evidence="3" key="1">
    <citation type="journal article" date="2019" name="Int. J. Syst. Evol. Microbiol.">
        <title>The Global Catalogue of Microorganisms (GCM) 10K type strain sequencing project: providing services to taxonomists for standard genome sequencing and annotation.</title>
        <authorList>
            <consortium name="The Broad Institute Genomics Platform"/>
            <consortium name="The Broad Institute Genome Sequencing Center for Infectious Disease"/>
            <person name="Wu L."/>
            <person name="Ma J."/>
        </authorList>
    </citation>
    <scope>NUCLEOTIDE SEQUENCE [LARGE SCALE GENOMIC DNA]</scope>
    <source>
        <strain evidence="3">CGMCC 1.15480</strain>
    </source>
</reference>
<evidence type="ECO:0000313" key="2">
    <source>
        <dbReference type="EMBL" id="GGC93884.1"/>
    </source>
</evidence>
<evidence type="ECO:0000256" key="1">
    <source>
        <dbReference type="SAM" id="Phobius"/>
    </source>
</evidence>
<keyword evidence="1" id="KW-0472">Membrane</keyword>
<keyword evidence="3" id="KW-1185">Reference proteome</keyword>
<comment type="caution">
    <text evidence="2">The sequence shown here is derived from an EMBL/GenBank/DDBJ whole genome shotgun (WGS) entry which is preliminary data.</text>
</comment>
<feature type="transmembrane region" description="Helical" evidence="1">
    <location>
        <begin position="56"/>
        <end position="80"/>
    </location>
</feature>
<accession>A0ABQ1P9M4</accession>
<dbReference type="RefSeq" id="WP_188668376.1">
    <property type="nucleotide sequence ID" value="NZ_BMJI01000013.1"/>
</dbReference>
<keyword evidence="1" id="KW-0812">Transmembrane</keyword>
<protein>
    <submittedName>
        <fullName evidence="2">Uncharacterized protein</fullName>
    </submittedName>
</protein>